<dbReference type="InterPro" id="IPR018798">
    <property type="entry name" value="MVB12A/B"/>
</dbReference>
<dbReference type="PROSITE" id="PS51498">
    <property type="entry name" value="MABP"/>
    <property type="match status" value="1"/>
</dbReference>
<evidence type="ECO:0000256" key="1">
    <source>
        <dbReference type="SAM" id="MobiDB-lite"/>
    </source>
</evidence>
<feature type="region of interest" description="Disordered" evidence="1">
    <location>
        <begin position="167"/>
        <end position="215"/>
    </location>
</feature>
<dbReference type="GO" id="GO:0042058">
    <property type="term" value="P:regulation of epidermal growth factor receptor signaling pathway"/>
    <property type="evidence" value="ECO:0007669"/>
    <property type="project" value="TreeGrafter"/>
</dbReference>
<evidence type="ECO:0000313" key="4">
    <source>
        <dbReference type="Proteomes" id="UP000694621"/>
    </source>
</evidence>
<feature type="compositionally biased region" description="Pro residues" evidence="1">
    <location>
        <begin position="170"/>
        <end position="184"/>
    </location>
</feature>
<dbReference type="Pfam" id="PF10240">
    <property type="entry name" value="DUF2464"/>
    <property type="match status" value="1"/>
</dbReference>
<dbReference type="Proteomes" id="UP000694621">
    <property type="component" value="Unplaced"/>
</dbReference>
<dbReference type="AlphaFoldDB" id="A0A8B9JDT6"/>
<name>A0A8B9JDT6_ASTMX</name>
<dbReference type="Ensembl" id="ENSAMXT00005022192.1">
    <property type="protein sequence ID" value="ENSAMXP00005020080.1"/>
    <property type="gene ID" value="ENSAMXG00005010362.1"/>
</dbReference>
<dbReference type="GO" id="GO:0032510">
    <property type="term" value="P:endosome to lysosome transport via multivesicular body sorting pathway"/>
    <property type="evidence" value="ECO:0007669"/>
    <property type="project" value="TreeGrafter"/>
</dbReference>
<evidence type="ECO:0000259" key="2">
    <source>
        <dbReference type="PROSITE" id="PS51498"/>
    </source>
</evidence>
<dbReference type="PANTHER" id="PTHR31612">
    <property type="entry name" value="MULTIVESICULAR BODY SUBUNIT 12A"/>
    <property type="match status" value="1"/>
</dbReference>
<dbReference type="Gene3D" id="2.100.10.50">
    <property type="match status" value="1"/>
</dbReference>
<feature type="domain" description="MABP" evidence="2">
    <location>
        <begin position="8"/>
        <end position="146"/>
    </location>
</feature>
<reference evidence="3" key="1">
    <citation type="submission" date="2025-08" db="UniProtKB">
        <authorList>
            <consortium name="Ensembl"/>
        </authorList>
    </citation>
    <scope>IDENTIFICATION</scope>
</reference>
<protein>
    <recommendedName>
        <fullName evidence="2">MABP domain-containing protein</fullName>
    </recommendedName>
</protein>
<dbReference type="GO" id="GO:0032801">
    <property type="term" value="P:receptor catabolic process"/>
    <property type="evidence" value="ECO:0007669"/>
    <property type="project" value="TreeGrafter"/>
</dbReference>
<dbReference type="GO" id="GO:0019075">
    <property type="term" value="P:virus maturation"/>
    <property type="evidence" value="ECO:0007669"/>
    <property type="project" value="TreeGrafter"/>
</dbReference>
<sequence>MSMSSAPIRPITAVAWASSTTTCPGQFTLVSVAQSLTAVHHNIIRGSEILQFFKCYSGFFFMDLLDEFFMPFWNHTCNDLYIYVCVCVLEASVWKKKRVCVRMVPVDSVSTAVLDIRLTTKSKMMLQQYTCLGDMLGYVLWCGTFSTPPQAKPRSISLDMRKLSFDAAGPPLPLRPSNPPPAPPKISHRRSTLKEKESKDDSGHDSLNVYGITGK</sequence>
<dbReference type="GO" id="GO:0000813">
    <property type="term" value="C:ESCRT I complex"/>
    <property type="evidence" value="ECO:0007669"/>
    <property type="project" value="InterPro"/>
</dbReference>
<dbReference type="PANTHER" id="PTHR31612:SF2">
    <property type="entry name" value="MULTIVESICULAR BODY SUBUNIT 12A"/>
    <property type="match status" value="1"/>
</dbReference>
<feature type="compositionally biased region" description="Basic and acidic residues" evidence="1">
    <location>
        <begin position="192"/>
        <end position="204"/>
    </location>
</feature>
<organism evidence="3 4">
    <name type="scientific">Astyanax mexicanus</name>
    <name type="common">Blind cave fish</name>
    <name type="synonym">Astyanax fasciatus mexicanus</name>
    <dbReference type="NCBI Taxonomy" id="7994"/>
    <lineage>
        <taxon>Eukaryota</taxon>
        <taxon>Metazoa</taxon>
        <taxon>Chordata</taxon>
        <taxon>Craniata</taxon>
        <taxon>Vertebrata</taxon>
        <taxon>Euteleostomi</taxon>
        <taxon>Actinopterygii</taxon>
        <taxon>Neopterygii</taxon>
        <taxon>Teleostei</taxon>
        <taxon>Ostariophysi</taxon>
        <taxon>Characiformes</taxon>
        <taxon>Characoidei</taxon>
        <taxon>Acestrorhamphidae</taxon>
        <taxon>Acestrorhamphinae</taxon>
        <taxon>Astyanax</taxon>
    </lineage>
</organism>
<dbReference type="GO" id="GO:0005829">
    <property type="term" value="C:cytosol"/>
    <property type="evidence" value="ECO:0007669"/>
    <property type="project" value="TreeGrafter"/>
</dbReference>
<dbReference type="InterPro" id="IPR040335">
    <property type="entry name" value="MVB12A"/>
</dbReference>
<proteinExistence type="predicted"/>
<accession>A0A8B9JDT6</accession>
<dbReference type="InterPro" id="IPR023341">
    <property type="entry name" value="MABP"/>
</dbReference>
<evidence type="ECO:0000313" key="3">
    <source>
        <dbReference type="Ensembl" id="ENSAMXP00005020080.1"/>
    </source>
</evidence>
<dbReference type="GO" id="GO:0046755">
    <property type="term" value="P:viral budding"/>
    <property type="evidence" value="ECO:0007669"/>
    <property type="project" value="TreeGrafter"/>
</dbReference>